<accession>A0A7H0HPN4</accession>
<dbReference type="EMBL" id="CP060825">
    <property type="protein sequence ID" value="QNP62500.1"/>
    <property type="molecule type" value="Genomic_DNA"/>
</dbReference>
<dbReference type="AlphaFoldDB" id="A0A7H0HPN4"/>
<keyword evidence="2" id="KW-1185">Reference proteome</keyword>
<sequence length="141" mass="15883">MEVSLDRVRSSTLSTSMRRKYSLLAAQATREAVKLQVMPSWKGCMRLAFLVSEYGRHPGSDVQEVLHPDQVAEDALRAIGKSPEEAARVADNWPSRPIDEIAELRRVKNIVHALSAMRPHVLDPKVRATISRWLDICETLP</sequence>
<dbReference type="KEGG" id="sgj:IAG43_05805"/>
<dbReference type="RefSeq" id="WP_187739685.1">
    <property type="nucleotide sequence ID" value="NZ_CP060825.1"/>
</dbReference>
<gene>
    <name evidence="1" type="ORF">IAG43_05805</name>
</gene>
<protein>
    <submittedName>
        <fullName evidence="1">Uncharacterized protein</fullName>
    </submittedName>
</protein>
<dbReference type="Proteomes" id="UP000516230">
    <property type="component" value="Chromosome"/>
</dbReference>
<evidence type="ECO:0000313" key="2">
    <source>
        <dbReference type="Proteomes" id="UP000516230"/>
    </source>
</evidence>
<proteinExistence type="predicted"/>
<evidence type="ECO:0000313" key="1">
    <source>
        <dbReference type="EMBL" id="QNP62500.1"/>
    </source>
</evidence>
<organism evidence="1 2">
    <name type="scientific">Streptomyces genisteinicus</name>
    <dbReference type="NCBI Taxonomy" id="2768068"/>
    <lineage>
        <taxon>Bacteria</taxon>
        <taxon>Bacillati</taxon>
        <taxon>Actinomycetota</taxon>
        <taxon>Actinomycetes</taxon>
        <taxon>Kitasatosporales</taxon>
        <taxon>Streptomycetaceae</taxon>
        <taxon>Streptomyces</taxon>
    </lineage>
</organism>
<reference evidence="1 2" key="1">
    <citation type="submission" date="2020-08" db="EMBL/GenBank/DDBJ databases">
        <title>A novel species.</title>
        <authorList>
            <person name="Gao J."/>
        </authorList>
    </citation>
    <scope>NUCLEOTIDE SEQUENCE [LARGE SCALE GENOMIC DNA]</scope>
    <source>
        <strain evidence="1 2">CRPJ-33</strain>
    </source>
</reference>
<name>A0A7H0HPN4_9ACTN</name>